<dbReference type="GeneID" id="28766869"/>
<dbReference type="Gene3D" id="3.30.40.10">
    <property type="entry name" value="Zinc/RING finger domain, C3HC4 (zinc finger)"/>
    <property type="match status" value="1"/>
</dbReference>
<evidence type="ECO:0000256" key="2">
    <source>
        <dbReference type="SAM" id="MobiDB-lite"/>
    </source>
</evidence>
<keyword evidence="1" id="KW-0479">Metal-binding</keyword>
<dbReference type="PROSITE" id="PS50089">
    <property type="entry name" value="ZF_RING_2"/>
    <property type="match status" value="1"/>
</dbReference>
<reference evidence="4 5" key="1">
    <citation type="submission" date="2016-05" db="EMBL/GenBank/DDBJ databases">
        <title>Comparative analysis of secretome profiles of manganese(II)-oxidizing ascomycete fungi.</title>
        <authorList>
            <consortium name="DOE Joint Genome Institute"/>
            <person name="Zeiner C.A."/>
            <person name="Purvine S.O."/>
            <person name="Zink E.M."/>
            <person name="Wu S."/>
            <person name="Pasa-Tolic L."/>
            <person name="Chaput D.L."/>
            <person name="Haridas S."/>
            <person name="Grigoriev I.V."/>
            <person name="Santelli C.M."/>
            <person name="Hansel C.M."/>
        </authorList>
    </citation>
    <scope>NUCLEOTIDE SEQUENCE [LARGE SCALE GENOMIC DNA]</scope>
    <source>
        <strain evidence="4 5">AP3s5-JAC2a</strain>
    </source>
</reference>
<keyword evidence="1" id="KW-0863">Zinc-finger</keyword>
<keyword evidence="5" id="KW-1185">Reference proteome</keyword>
<gene>
    <name evidence="4" type="ORF">CC84DRAFT_1222537</name>
</gene>
<dbReference type="InParanoid" id="A0A177C0L1"/>
<proteinExistence type="predicted"/>
<dbReference type="InterPro" id="IPR001841">
    <property type="entry name" value="Znf_RING"/>
</dbReference>
<dbReference type="InterPro" id="IPR013083">
    <property type="entry name" value="Znf_RING/FYVE/PHD"/>
</dbReference>
<sequence>MAAQHTSSTGSMQGHQPDHIPLEPIDATPNDYESLSSGSSDGMSTRPRAFLIHLFRPHVRDYESMNLVLDHLGTFCDNALLEIRLNQSQDLNLTPLQMFHHAYARTTNLWPLDERVNPDLREAMRKFDWPALWNATMEERLRIRQYQNDLGMYGSCRRSGSQRWIIICAAYADLNEYAFGLDILRYLEPLPTMQAYHSDFNNFAVVPRDISGEDMHWFSRSFFPHWDQAFQLLKARHPHRYQEDARHILHAFVRQGVNVVDVFLKYWYQGSEDGLDDDFGSACERAGRCAVDRQWKVELDSPFASPGPDPLPLSIRTILARADHVRSQKTLFTTVAYLAGTKERENMHREMFRMILGSLKDWATATGQDAVVDDMIKAMHKNEDILGDTMDAIVDRDDGPYEWSSNRVTQNPLGNRPLHMPPVILHYGLPDELPELTEEPGEDIAGGQLSTVGQLDDDGYTLQLPRLGLIRRFLHRVHSIGARAYVSPWDLELVDIPLEAFGPRIVPQTVSHACKAPQDSICVICLDSYAHEESVSKKPTNNKQIKQEHQALVVQLRHRVVGIRRSQKANKESTQPMQLNSCSHVFHLACLDELLNQAYPTSGVVQCPCCRAAICTARPTRVARGWVGRIPLIGRFARG</sequence>
<dbReference type="AlphaFoldDB" id="A0A177C0L1"/>
<dbReference type="SMART" id="SM00184">
    <property type="entry name" value="RING"/>
    <property type="match status" value="1"/>
</dbReference>
<dbReference type="EMBL" id="KV441560">
    <property type="protein sequence ID" value="OAG00247.1"/>
    <property type="molecule type" value="Genomic_DNA"/>
</dbReference>
<evidence type="ECO:0000259" key="3">
    <source>
        <dbReference type="PROSITE" id="PS50089"/>
    </source>
</evidence>
<keyword evidence="1" id="KW-0862">Zinc</keyword>
<organism evidence="4 5">
    <name type="scientific">Paraphaeosphaeria sporulosa</name>
    <dbReference type="NCBI Taxonomy" id="1460663"/>
    <lineage>
        <taxon>Eukaryota</taxon>
        <taxon>Fungi</taxon>
        <taxon>Dikarya</taxon>
        <taxon>Ascomycota</taxon>
        <taxon>Pezizomycotina</taxon>
        <taxon>Dothideomycetes</taxon>
        <taxon>Pleosporomycetidae</taxon>
        <taxon>Pleosporales</taxon>
        <taxon>Massarineae</taxon>
        <taxon>Didymosphaeriaceae</taxon>
        <taxon>Paraphaeosphaeria</taxon>
    </lineage>
</organism>
<feature type="domain" description="RING-type" evidence="3">
    <location>
        <begin position="522"/>
        <end position="611"/>
    </location>
</feature>
<name>A0A177C0L1_9PLEO</name>
<accession>A0A177C0L1</accession>
<evidence type="ECO:0000313" key="4">
    <source>
        <dbReference type="EMBL" id="OAG00247.1"/>
    </source>
</evidence>
<dbReference type="Proteomes" id="UP000077069">
    <property type="component" value="Unassembled WGS sequence"/>
</dbReference>
<dbReference type="SUPFAM" id="SSF57850">
    <property type="entry name" value="RING/U-box"/>
    <property type="match status" value="1"/>
</dbReference>
<feature type="region of interest" description="Disordered" evidence="2">
    <location>
        <begin position="1"/>
        <end position="43"/>
    </location>
</feature>
<protein>
    <recommendedName>
        <fullName evidence="3">RING-type domain-containing protein</fullName>
    </recommendedName>
</protein>
<dbReference type="RefSeq" id="XP_018030612.1">
    <property type="nucleotide sequence ID" value="XM_018183383.1"/>
</dbReference>
<dbReference type="OrthoDB" id="3765959at2759"/>
<feature type="compositionally biased region" description="Polar residues" evidence="2">
    <location>
        <begin position="1"/>
        <end position="14"/>
    </location>
</feature>
<dbReference type="GO" id="GO:0008270">
    <property type="term" value="F:zinc ion binding"/>
    <property type="evidence" value="ECO:0007669"/>
    <property type="project" value="UniProtKB-KW"/>
</dbReference>
<evidence type="ECO:0000313" key="5">
    <source>
        <dbReference type="Proteomes" id="UP000077069"/>
    </source>
</evidence>
<evidence type="ECO:0000256" key="1">
    <source>
        <dbReference type="PROSITE-ProRule" id="PRU00175"/>
    </source>
</evidence>
<feature type="compositionally biased region" description="Low complexity" evidence="2">
    <location>
        <begin position="34"/>
        <end position="43"/>
    </location>
</feature>